<proteinExistence type="predicted"/>
<keyword evidence="3" id="KW-1185">Reference proteome</keyword>
<sequence>MNLRHWLRPFLYLNILAGLLAFTGLALYQGVAGAAGATALNLAVAALFYSYLFWLVEIFSRPAADTGRHRSGSV</sequence>
<organism evidence="2 3">
    <name type="scientific">Thiohalobacter thiocyanaticus</name>
    <dbReference type="NCBI Taxonomy" id="585455"/>
    <lineage>
        <taxon>Bacteria</taxon>
        <taxon>Pseudomonadati</taxon>
        <taxon>Pseudomonadota</taxon>
        <taxon>Gammaproteobacteria</taxon>
        <taxon>Thiohalobacterales</taxon>
        <taxon>Thiohalobacteraceae</taxon>
        <taxon>Thiohalobacter</taxon>
    </lineage>
</organism>
<feature type="transmembrane region" description="Helical" evidence="1">
    <location>
        <begin position="37"/>
        <end position="60"/>
    </location>
</feature>
<evidence type="ECO:0000256" key="1">
    <source>
        <dbReference type="SAM" id="Phobius"/>
    </source>
</evidence>
<keyword evidence="1" id="KW-0472">Membrane</keyword>
<dbReference type="RefSeq" id="WP_125179798.1">
    <property type="nucleotide sequence ID" value="NZ_QZMU01000001.1"/>
</dbReference>
<protein>
    <submittedName>
        <fullName evidence="2">Uncharacterized protein</fullName>
    </submittedName>
</protein>
<dbReference type="Proteomes" id="UP000287798">
    <property type="component" value="Unassembled WGS sequence"/>
</dbReference>
<dbReference type="EMBL" id="QZMU01000001">
    <property type="protein sequence ID" value="RRQ20583.1"/>
    <property type="molecule type" value="Genomic_DNA"/>
</dbReference>
<reference evidence="2 3" key="1">
    <citation type="journal article" date="2010" name="Int. J. Syst. Evol. Microbiol.">
        <title>Thiohalobacter thiocyanaticus gen. nov., sp. nov., a moderately halophilic, sulfur-oxidizing gammaproteobacterium from hypersaline lakes, that utilizes thiocyanate.</title>
        <authorList>
            <person name="Sorokin D.Y."/>
            <person name="Kovaleva O.L."/>
            <person name="Tourova T.P."/>
            <person name="Muyzer G."/>
        </authorList>
    </citation>
    <scope>NUCLEOTIDE SEQUENCE [LARGE SCALE GENOMIC DNA]</scope>
    <source>
        <strain evidence="2 3">Hrh1</strain>
    </source>
</reference>
<comment type="caution">
    <text evidence="2">The sequence shown here is derived from an EMBL/GenBank/DDBJ whole genome shotgun (WGS) entry which is preliminary data.</text>
</comment>
<keyword evidence="1" id="KW-0812">Transmembrane</keyword>
<evidence type="ECO:0000313" key="3">
    <source>
        <dbReference type="Proteomes" id="UP000287798"/>
    </source>
</evidence>
<accession>A0A426QFR4</accession>
<dbReference type="AlphaFoldDB" id="A0A426QFR4"/>
<gene>
    <name evidence="2" type="ORF">D6C00_00350</name>
</gene>
<feature type="transmembrane region" description="Helical" evidence="1">
    <location>
        <begin position="12"/>
        <end position="31"/>
    </location>
</feature>
<evidence type="ECO:0000313" key="2">
    <source>
        <dbReference type="EMBL" id="RRQ20583.1"/>
    </source>
</evidence>
<keyword evidence="1" id="KW-1133">Transmembrane helix</keyword>
<name>A0A426QFR4_9GAMM</name>